<dbReference type="AlphaFoldDB" id="A0AAV2A7J1"/>
<keyword evidence="6" id="KW-0539">Nucleus</keyword>
<keyword evidence="3" id="KW-0540">Nuclease</keyword>
<feature type="compositionally biased region" description="Polar residues" evidence="7">
    <location>
        <begin position="507"/>
        <end position="518"/>
    </location>
</feature>
<feature type="compositionally biased region" description="Basic and acidic residues" evidence="7">
    <location>
        <begin position="72"/>
        <end position="82"/>
    </location>
</feature>
<dbReference type="GO" id="GO:0010629">
    <property type="term" value="P:negative regulation of gene expression"/>
    <property type="evidence" value="ECO:0007669"/>
    <property type="project" value="UniProtKB-ARBA"/>
</dbReference>
<comment type="subcellular location">
    <subcellularLocation>
        <location evidence="1">Nucleus</location>
    </subcellularLocation>
</comment>
<feature type="region of interest" description="Disordered" evidence="7">
    <location>
        <begin position="148"/>
        <end position="191"/>
    </location>
</feature>
<evidence type="ECO:0000256" key="1">
    <source>
        <dbReference type="ARBA" id="ARBA00004123"/>
    </source>
</evidence>
<feature type="compositionally biased region" description="Polar residues" evidence="7">
    <location>
        <begin position="109"/>
        <end position="118"/>
    </location>
</feature>
<evidence type="ECO:0000256" key="3">
    <source>
        <dbReference type="ARBA" id="ARBA00022722"/>
    </source>
</evidence>
<dbReference type="Gene3D" id="3.30.420.10">
    <property type="entry name" value="Ribonuclease H-like superfamily/Ribonuclease H"/>
    <property type="match status" value="1"/>
</dbReference>
<dbReference type="GO" id="GO:0004527">
    <property type="term" value="F:exonuclease activity"/>
    <property type="evidence" value="ECO:0007669"/>
    <property type="project" value="UniProtKB-KW"/>
</dbReference>
<sequence length="565" mass="63691">MISMIWISQTALRFADTELFATILFSLILMWILLSFKGDEEGGVTGLFQYLIAGFLYFCTSAKFWNKNSQPQDERKPVNPKKENKKAKGQRFPVVCVRNRRCLNCSSTDSNVPSGCNRNDQEGGSDGYTEKVTVKLDNTERDDAKLLEGLEEKPIFKNPPPVVENPKRKQKKGKKSQKKSHCKENTEPPMTKRETRMFSSWDICGQLNRDPKSIYDELYKHILTDVQLRMNHFPHEGFKPWTEVPVDDSNRQCVRCGVKFTIFNGLHLSDCKCHYHPRKATFVAGTRVHGCCNAPRGSPPCAISNTHVTVQHRPRPLTKTSSRRHVKKDLQHTVFSLDCEMCYTTEGLEVVRVGLVNMEGLAVYDGFVKPKGKILDYNTLYSGVDQSHLHNVTVTVDDVKQILSSLIHEDTILVGHALNNDLAALGLIHGTIVDTSVLFADPRIPSKKTALKTLASDYLGLKIQDSQSGHDCIDDARATLQLALLKVPVYVPEPFPEQAPHQPAAKQATTSGLSSRQEQQPLMEIQNLGHFQPGVYWQDENMLKSYGNCEWLSHVSHSPWLRGGY</sequence>
<keyword evidence="8" id="KW-0812">Transmembrane</keyword>
<dbReference type="InterPro" id="IPR036397">
    <property type="entry name" value="RNaseH_sf"/>
</dbReference>
<evidence type="ECO:0000256" key="4">
    <source>
        <dbReference type="ARBA" id="ARBA00022801"/>
    </source>
</evidence>
<dbReference type="FunFam" id="3.30.420.10:FF:000031">
    <property type="entry name" value="RNA exonuclease 1"/>
    <property type="match status" value="1"/>
</dbReference>
<accession>A0AAV2A7J1</accession>
<feature type="region of interest" description="Disordered" evidence="7">
    <location>
        <begin position="496"/>
        <end position="518"/>
    </location>
</feature>
<evidence type="ECO:0000256" key="6">
    <source>
        <dbReference type="ARBA" id="ARBA00023242"/>
    </source>
</evidence>
<dbReference type="Proteomes" id="UP001497382">
    <property type="component" value="Unassembled WGS sequence"/>
</dbReference>
<dbReference type="SMART" id="SM00479">
    <property type="entry name" value="EXOIII"/>
    <property type="match status" value="1"/>
</dbReference>
<dbReference type="EMBL" id="CAXIEN010000121">
    <property type="protein sequence ID" value="CAL1279344.1"/>
    <property type="molecule type" value="Genomic_DNA"/>
</dbReference>
<dbReference type="PANTHER" id="PTHR12801:SF115">
    <property type="entry name" value="FI18136P1-RELATED"/>
    <property type="match status" value="1"/>
</dbReference>
<organism evidence="10 11">
    <name type="scientific">Larinioides sclopetarius</name>
    <dbReference type="NCBI Taxonomy" id="280406"/>
    <lineage>
        <taxon>Eukaryota</taxon>
        <taxon>Metazoa</taxon>
        <taxon>Ecdysozoa</taxon>
        <taxon>Arthropoda</taxon>
        <taxon>Chelicerata</taxon>
        <taxon>Arachnida</taxon>
        <taxon>Araneae</taxon>
        <taxon>Araneomorphae</taxon>
        <taxon>Entelegynae</taxon>
        <taxon>Araneoidea</taxon>
        <taxon>Araneidae</taxon>
        <taxon>Larinioides</taxon>
    </lineage>
</organism>
<keyword evidence="11" id="KW-1185">Reference proteome</keyword>
<feature type="transmembrane region" description="Helical" evidence="8">
    <location>
        <begin position="12"/>
        <end position="34"/>
    </location>
</feature>
<keyword evidence="4" id="KW-0378">Hydrolase</keyword>
<feature type="region of interest" description="Disordered" evidence="7">
    <location>
        <begin position="68"/>
        <end position="89"/>
    </location>
</feature>
<dbReference type="InterPro" id="IPR047021">
    <property type="entry name" value="REXO1/3/4-like"/>
</dbReference>
<comment type="similarity">
    <text evidence="2">Belongs to the REXO1/REXO3 family.</text>
</comment>
<feature type="compositionally biased region" description="Basic and acidic residues" evidence="7">
    <location>
        <begin position="182"/>
        <end position="191"/>
    </location>
</feature>
<dbReference type="InterPro" id="IPR034922">
    <property type="entry name" value="REX1-like_exo"/>
</dbReference>
<evidence type="ECO:0000313" key="10">
    <source>
        <dbReference type="EMBL" id="CAL1279344.1"/>
    </source>
</evidence>
<proteinExistence type="inferred from homology"/>
<evidence type="ECO:0000256" key="7">
    <source>
        <dbReference type="SAM" id="MobiDB-lite"/>
    </source>
</evidence>
<keyword evidence="8" id="KW-1133">Transmembrane helix</keyword>
<evidence type="ECO:0000256" key="2">
    <source>
        <dbReference type="ARBA" id="ARBA00006357"/>
    </source>
</evidence>
<dbReference type="InterPro" id="IPR012337">
    <property type="entry name" value="RNaseH-like_sf"/>
</dbReference>
<dbReference type="GO" id="GO:0005634">
    <property type="term" value="C:nucleus"/>
    <property type="evidence" value="ECO:0007669"/>
    <property type="project" value="UniProtKB-SubCell"/>
</dbReference>
<dbReference type="PANTHER" id="PTHR12801">
    <property type="entry name" value="RNA EXONUCLEASE REXO1 / RECO3 FAMILY MEMBER-RELATED"/>
    <property type="match status" value="1"/>
</dbReference>
<feature type="domain" description="Exonuclease" evidence="9">
    <location>
        <begin position="333"/>
        <end position="492"/>
    </location>
</feature>
<feature type="compositionally biased region" description="Basic residues" evidence="7">
    <location>
        <begin position="168"/>
        <end position="181"/>
    </location>
</feature>
<reference evidence="10 11" key="1">
    <citation type="submission" date="2024-04" db="EMBL/GenBank/DDBJ databases">
        <authorList>
            <person name="Rising A."/>
            <person name="Reimegard J."/>
            <person name="Sonavane S."/>
            <person name="Akerstrom W."/>
            <person name="Nylinder S."/>
            <person name="Hedman E."/>
            <person name="Kallberg Y."/>
        </authorList>
    </citation>
    <scope>NUCLEOTIDE SEQUENCE [LARGE SCALE GENOMIC DNA]</scope>
</reference>
<evidence type="ECO:0000256" key="8">
    <source>
        <dbReference type="SAM" id="Phobius"/>
    </source>
</evidence>
<keyword evidence="8" id="KW-0472">Membrane</keyword>
<evidence type="ECO:0000256" key="5">
    <source>
        <dbReference type="ARBA" id="ARBA00022839"/>
    </source>
</evidence>
<dbReference type="CDD" id="cd06145">
    <property type="entry name" value="REX1_like"/>
    <property type="match status" value="1"/>
</dbReference>
<evidence type="ECO:0000259" key="9">
    <source>
        <dbReference type="SMART" id="SM00479"/>
    </source>
</evidence>
<comment type="caution">
    <text evidence="10">The sequence shown here is derived from an EMBL/GenBank/DDBJ whole genome shotgun (WGS) entry which is preliminary data.</text>
</comment>
<keyword evidence="5" id="KW-0269">Exonuclease</keyword>
<evidence type="ECO:0000313" key="11">
    <source>
        <dbReference type="Proteomes" id="UP001497382"/>
    </source>
</evidence>
<dbReference type="InterPro" id="IPR013520">
    <property type="entry name" value="Ribonucl_H"/>
</dbReference>
<feature type="region of interest" description="Disordered" evidence="7">
    <location>
        <begin position="109"/>
        <end position="135"/>
    </location>
</feature>
<dbReference type="GO" id="GO:0003676">
    <property type="term" value="F:nucleic acid binding"/>
    <property type="evidence" value="ECO:0007669"/>
    <property type="project" value="InterPro"/>
</dbReference>
<gene>
    <name evidence="10" type="ORF">LARSCL_LOCUS10300</name>
</gene>
<dbReference type="SUPFAM" id="SSF53098">
    <property type="entry name" value="Ribonuclease H-like"/>
    <property type="match status" value="1"/>
</dbReference>
<name>A0AAV2A7J1_9ARAC</name>
<protein>
    <recommendedName>
        <fullName evidence="9">Exonuclease domain-containing protein</fullName>
    </recommendedName>
</protein>